<evidence type="ECO:0000313" key="3">
    <source>
        <dbReference type="Proteomes" id="UP000307768"/>
    </source>
</evidence>
<proteinExistence type="predicted"/>
<name>A0A5Q6RYS6_9ACTN</name>
<evidence type="ECO:0000313" key="2">
    <source>
        <dbReference type="EMBL" id="KAA1423232.1"/>
    </source>
</evidence>
<gene>
    <name evidence="2" type="ORF">FE697_006285</name>
</gene>
<dbReference type="EMBL" id="VDFQ02000002">
    <property type="protein sequence ID" value="KAA1423232.1"/>
    <property type="molecule type" value="Genomic_DNA"/>
</dbReference>
<protein>
    <submittedName>
        <fullName evidence="2">SseB family protein</fullName>
    </submittedName>
</protein>
<dbReference type="Proteomes" id="UP000307768">
    <property type="component" value="Unassembled WGS sequence"/>
</dbReference>
<reference evidence="2 3" key="1">
    <citation type="submission" date="2019-09" db="EMBL/GenBank/DDBJ databases">
        <title>Mumia zhuanghuii sp. nov. isolated from the intestinal contents of plateau pika (Ochotona curzoniae) in the Qinghai-Tibet plateau of China.</title>
        <authorList>
            <person name="Tian Z."/>
        </authorList>
    </citation>
    <scope>NUCLEOTIDE SEQUENCE [LARGE SCALE GENOMIC DNA]</scope>
    <source>
        <strain evidence="3">350</strain>
    </source>
</reference>
<evidence type="ECO:0000259" key="1">
    <source>
        <dbReference type="Pfam" id="PF07179"/>
    </source>
</evidence>
<comment type="caution">
    <text evidence="2">The sequence shown here is derived from an EMBL/GenBank/DDBJ whole genome shotgun (WGS) entry which is preliminary data.</text>
</comment>
<organism evidence="2 3">
    <name type="scientific">Mumia zhuanghuii</name>
    <dbReference type="NCBI Taxonomy" id="2585211"/>
    <lineage>
        <taxon>Bacteria</taxon>
        <taxon>Bacillati</taxon>
        <taxon>Actinomycetota</taxon>
        <taxon>Actinomycetes</taxon>
        <taxon>Propionibacteriales</taxon>
        <taxon>Nocardioidaceae</taxon>
        <taxon>Mumia</taxon>
    </lineage>
</organism>
<feature type="domain" description="SseB protein N-terminal" evidence="1">
    <location>
        <begin position="23"/>
        <end position="140"/>
    </location>
</feature>
<accession>A0A5Q6RYS6</accession>
<sequence>MDSVASLAEPAFPGDDGSADAALTAALTAYDTSGDLGPVLVALGSARVLVPVVAVLGEHATPGTDKEADMATVMLTGADGRKALLAFSSVETLGAWRPEARPVPVWAREAARAALAEGATALLLDLAGPVRAVVETEDLQHLADGDDLVGVGATWAWSKRS</sequence>
<dbReference type="InterPro" id="IPR009839">
    <property type="entry name" value="SseB_N"/>
</dbReference>
<dbReference type="AlphaFoldDB" id="A0A5Q6RYS6"/>
<dbReference type="OrthoDB" id="5188303at2"/>
<dbReference type="Pfam" id="PF07179">
    <property type="entry name" value="SseB"/>
    <property type="match status" value="1"/>
</dbReference>